<feature type="domain" description="DUF659" evidence="1">
    <location>
        <begin position="103"/>
        <end position="254"/>
    </location>
</feature>
<dbReference type="Proteomes" id="UP000694930">
    <property type="component" value="Chromosome 9"/>
</dbReference>
<keyword evidence="3" id="KW-1185">Reference proteome</keyword>
<dbReference type="PANTHER" id="PTHR32166">
    <property type="entry name" value="OSJNBA0013A04.12 PROTEIN"/>
    <property type="match status" value="1"/>
</dbReference>
<dbReference type="InterPro" id="IPR007021">
    <property type="entry name" value="DUF659"/>
</dbReference>
<dbReference type="SUPFAM" id="SSF53098">
    <property type="entry name" value="Ribonuclease H-like"/>
    <property type="match status" value="1"/>
</dbReference>
<dbReference type="InterPro" id="IPR012337">
    <property type="entry name" value="RNaseH-like_sf"/>
</dbReference>
<evidence type="ECO:0000313" key="5">
    <source>
        <dbReference type="RefSeq" id="XP_027775404.1"/>
    </source>
</evidence>
<reference evidence="3" key="1">
    <citation type="journal article" date="2014" name="Nat. Genet.">
        <title>The genome of the stress-tolerant wild tomato species Solanum pennellii.</title>
        <authorList>
            <person name="Bolger A."/>
            <person name="Scossa F."/>
            <person name="Bolger M.E."/>
            <person name="Lanz C."/>
            <person name="Maumus F."/>
            <person name="Tohge T."/>
            <person name="Quesneville H."/>
            <person name="Alseekh S."/>
            <person name="Sorensen I."/>
            <person name="Lichtenstein G."/>
            <person name="Fich E.A."/>
            <person name="Conte M."/>
            <person name="Keller H."/>
            <person name="Schneeberger K."/>
            <person name="Schwacke R."/>
            <person name="Ofner I."/>
            <person name="Vrebalov J."/>
            <person name="Xu Y."/>
            <person name="Osorio S."/>
            <person name="Aflitos S.A."/>
            <person name="Schijlen E."/>
            <person name="Jimenez-Gomez J.M."/>
            <person name="Ryngajllo M."/>
            <person name="Kimura S."/>
            <person name="Kumar R."/>
            <person name="Koenig D."/>
            <person name="Headland L.R."/>
            <person name="Maloof J.N."/>
            <person name="Sinha N."/>
            <person name="van Ham R.C."/>
            <person name="Lankhorst R.K."/>
            <person name="Mao L."/>
            <person name="Vogel A."/>
            <person name="Arsova B."/>
            <person name="Panstruga R."/>
            <person name="Fei Z."/>
            <person name="Rose J.K."/>
            <person name="Zamir D."/>
            <person name="Carrari F."/>
            <person name="Giovannoni J.J."/>
            <person name="Weigel D."/>
            <person name="Usadel B."/>
            <person name="Fernie A.R."/>
        </authorList>
    </citation>
    <scope>NUCLEOTIDE SEQUENCE [LARGE SCALE GENOMIC DNA]</scope>
</reference>
<gene>
    <name evidence="4 5" type="primary">LOC107030820</name>
</gene>
<dbReference type="Pfam" id="PF05699">
    <property type="entry name" value="Dimer_Tnp_hAT"/>
    <property type="match status" value="1"/>
</dbReference>
<evidence type="ECO:0000259" key="2">
    <source>
        <dbReference type="Pfam" id="PF05699"/>
    </source>
</evidence>
<dbReference type="InterPro" id="IPR008906">
    <property type="entry name" value="HATC_C_dom"/>
</dbReference>
<accession>A0ABM1HM62</accession>
<dbReference type="Pfam" id="PF04937">
    <property type="entry name" value="DUF659"/>
    <property type="match status" value="1"/>
</dbReference>
<feature type="domain" description="HAT C-terminal dimerisation" evidence="2">
    <location>
        <begin position="472"/>
        <end position="543"/>
    </location>
</feature>
<dbReference type="GeneID" id="107030820"/>
<proteinExistence type="predicted"/>
<evidence type="ECO:0000313" key="4">
    <source>
        <dbReference type="RefSeq" id="XP_015087546.2"/>
    </source>
</evidence>
<name>A0ABM1HM62_SOLPN</name>
<dbReference type="RefSeq" id="XP_015087546.2">
    <property type="nucleotide sequence ID" value="XM_015232060.2"/>
</dbReference>
<organism evidence="3 4">
    <name type="scientific">Solanum pennellii</name>
    <name type="common">Tomato</name>
    <name type="synonym">Lycopersicon pennellii</name>
    <dbReference type="NCBI Taxonomy" id="28526"/>
    <lineage>
        <taxon>Eukaryota</taxon>
        <taxon>Viridiplantae</taxon>
        <taxon>Streptophyta</taxon>
        <taxon>Embryophyta</taxon>
        <taxon>Tracheophyta</taxon>
        <taxon>Spermatophyta</taxon>
        <taxon>Magnoliopsida</taxon>
        <taxon>eudicotyledons</taxon>
        <taxon>Gunneridae</taxon>
        <taxon>Pentapetalae</taxon>
        <taxon>asterids</taxon>
        <taxon>lamiids</taxon>
        <taxon>Solanales</taxon>
        <taxon>Solanaceae</taxon>
        <taxon>Solanoideae</taxon>
        <taxon>Solaneae</taxon>
        <taxon>Solanum</taxon>
        <taxon>Solanum subgen. Lycopersicon</taxon>
    </lineage>
</organism>
<sequence length="616" mass="70678">MRKMAQDKVDVHQHGVALDQKKRNLCPRDGDITQSSESANKKHNRMNTKVAGTCVVDSSSQEISKSIGRFFYEAGIDFDAIRSPSFQRMVIATLSLGQTIKFPSCQKLKGWILQDAVKEMQQYVTEIRNSWASTGCSILLDGWIDLNNRNLINILVYCPRGTIYLRSSDISSFNGNVGAMLLFLEEILEEVGVETVVQIVTYSTAACMMEAGKKLMEKHRTVFWAVDAYHCMELMLQKFTKIDPIHEVMEKAKTLTQFIYSHATVLKLLRDACPDELVKSSKIRFIVPFLCLENIVSHKKCLIRMFQSSDWHSSVLASTIEGKRMSEMVEDRSFWTEALMAVKATIPLVEVIKLLDCTNKPQLGFIYDTLDQAKETIKKEFKHKRSHYARFWKAIDDIWDEYFHSHLHAVGYFLNPTLFYSSNFYNDVEVTCGLCCCVVRMTEDRHIQHLITQQIDEYRKGRGTFHFGSFKDKLSNISPALWWSQYGGQCPELQRFAVRILSQTCNGASHYRLKRNLVETLLTEGMNPIEKQRLQDLVFVHCNLQLQAFDPDGSNDNTDDVVDPMDEWIVGKGPNLVSENTELTWMDLELGSRNGKGKYCVEGPIIHVKKEEEDNW</sequence>
<evidence type="ECO:0000313" key="3">
    <source>
        <dbReference type="Proteomes" id="UP000694930"/>
    </source>
</evidence>
<evidence type="ECO:0000259" key="1">
    <source>
        <dbReference type="Pfam" id="PF04937"/>
    </source>
</evidence>
<protein>
    <submittedName>
        <fullName evidence="4 5">Uncharacterized protein LOC107030820</fullName>
    </submittedName>
</protein>
<reference evidence="4 5" key="2">
    <citation type="submission" date="2025-05" db="UniProtKB">
        <authorList>
            <consortium name="RefSeq"/>
        </authorList>
    </citation>
    <scope>IDENTIFICATION</scope>
</reference>
<dbReference type="PANTHER" id="PTHR32166:SF63">
    <property type="entry name" value="HAT TRANSPOSON SUPERFAMILY PROTEIN"/>
    <property type="match status" value="1"/>
</dbReference>
<dbReference type="RefSeq" id="XP_027775404.1">
    <property type="nucleotide sequence ID" value="XM_027919603.1"/>
</dbReference>